<dbReference type="PANTHER" id="PTHR35561">
    <property type="entry name" value="RNA 2',3'-CYCLIC PHOSPHODIESTERASE"/>
    <property type="match status" value="1"/>
</dbReference>
<protein>
    <submittedName>
        <fullName evidence="2">RNA 2',3'-cyclic phosphodiesterase</fullName>
    </submittedName>
</protein>
<dbReference type="Proteomes" id="UP001209922">
    <property type="component" value="Unassembled WGS sequence"/>
</dbReference>
<dbReference type="RefSeq" id="WP_265126180.1">
    <property type="nucleotide sequence ID" value="NZ_JAPCHY010000001.1"/>
</dbReference>
<dbReference type="EMBL" id="JAPCHY010000001">
    <property type="protein sequence ID" value="MCW4471243.1"/>
    <property type="molecule type" value="Genomic_DNA"/>
</dbReference>
<reference evidence="2 3" key="1">
    <citation type="submission" date="2022-10" db="EMBL/GenBank/DDBJ databases">
        <title>Xanthomonas sp. H13-6.</title>
        <authorList>
            <person name="Liu X."/>
            <person name="Deng Z."/>
            <person name="Jiang Y."/>
            <person name="Yu T."/>
            <person name="Ai J."/>
        </authorList>
    </citation>
    <scope>NUCLEOTIDE SEQUENCE [LARGE SCALE GENOMIC DNA]</scope>
    <source>
        <strain evidence="2 3">H13-6</strain>
    </source>
</reference>
<sequence>MNKPLPSAAAQLSLGFGDDIPTERLFFAVMPDPSTAARIVELATALCDEHGLTGKLLQRDRLHVTLHHLGDYAGVPPGLLARAQQAAARLRLPAFEVCFDQVGSFAGNRQHPFVLRGESGVERLHALQQELGRCLQGIGNKPGHAFTPHVTLLYDRRRLPLQPVQPLRWHVGEFVLMRSFLGQTRYQLEGRWPLG</sequence>
<evidence type="ECO:0000313" key="2">
    <source>
        <dbReference type="EMBL" id="MCW4471243.1"/>
    </source>
</evidence>
<dbReference type="InterPro" id="IPR004175">
    <property type="entry name" value="RNA_CPDase"/>
</dbReference>
<dbReference type="Gene3D" id="3.90.1140.10">
    <property type="entry name" value="Cyclic phosphodiesterase"/>
    <property type="match status" value="1"/>
</dbReference>
<dbReference type="PANTHER" id="PTHR35561:SF1">
    <property type="entry name" value="RNA 2',3'-CYCLIC PHOSPHODIESTERASE"/>
    <property type="match status" value="1"/>
</dbReference>
<keyword evidence="1" id="KW-0378">Hydrolase</keyword>
<evidence type="ECO:0000256" key="1">
    <source>
        <dbReference type="ARBA" id="ARBA00022801"/>
    </source>
</evidence>
<accession>A0ABT3JRX9</accession>
<keyword evidence="3" id="KW-1185">Reference proteome</keyword>
<dbReference type="NCBIfam" id="TIGR02258">
    <property type="entry name" value="2_5_ligase"/>
    <property type="match status" value="1"/>
</dbReference>
<dbReference type="InterPro" id="IPR009097">
    <property type="entry name" value="Cyclic_Pdiesterase"/>
</dbReference>
<evidence type="ECO:0000313" key="3">
    <source>
        <dbReference type="Proteomes" id="UP001209922"/>
    </source>
</evidence>
<name>A0ABT3JRX9_9XANT</name>
<dbReference type="SUPFAM" id="SSF55144">
    <property type="entry name" value="LigT-like"/>
    <property type="match status" value="1"/>
</dbReference>
<comment type="caution">
    <text evidence="2">The sequence shown here is derived from an EMBL/GenBank/DDBJ whole genome shotgun (WGS) entry which is preliminary data.</text>
</comment>
<organism evidence="2 3">
    <name type="scientific">Xanthomonas chitinilytica</name>
    <dbReference type="NCBI Taxonomy" id="2989819"/>
    <lineage>
        <taxon>Bacteria</taxon>
        <taxon>Pseudomonadati</taxon>
        <taxon>Pseudomonadota</taxon>
        <taxon>Gammaproteobacteria</taxon>
        <taxon>Lysobacterales</taxon>
        <taxon>Lysobacteraceae</taxon>
        <taxon>Xanthomonas</taxon>
    </lineage>
</organism>
<gene>
    <name evidence="2" type="primary">thpR</name>
    <name evidence="2" type="ORF">OK345_01815</name>
</gene>
<proteinExistence type="predicted"/>
<dbReference type="Pfam" id="PF13563">
    <property type="entry name" value="2_5_RNA_ligase2"/>
    <property type="match status" value="1"/>
</dbReference>